<evidence type="ECO:0000313" key="3">
    <source>
        <dbReference type="Proteomes" id="UP001208131"/>
    </source>
</evidence>
<dbReference type="InterPro" id="IPR003848">
    <property type="entry name" value="DUF218"/>
</dbReference>
<protein>
    <submittedName>
        <fullName evidence="2">YdcF family protein</fullName>
    </submittedName>
</protein>
<dbReference type="RefSeq" id="WP_267301091.1">
    <property type="nucleotide sequence ID" value="NZ_JAOQJZ010000007.1"/>
</dbReference>
<accession>A0AAE3LKM6</accession>
<dbReference type="Gene3D" id="3.40.50.620">
    <property type="entry name" value="HUPs"/>
    <property type="match status" value="1"/>
</dbReference>
<dbReference type="CDD" id="cd06259">
    <property type="entry name" value="YdcF-like"/>
    <property type="match status" value="1"/>
</dbReference>
<dbReference type="Pfam" id="PF02698">
    <property type="entry name" value="DUF218"/>
    <property type="match status" value="1"/>
</dbReference>
<dbReference type="PANTHER" id="PTHR30336:SF20">
    <property type="entry name" value="DUF218 DOMAIN-CONTAINING PROTEIN"/>
    <property type="match status" value="1"/>
</dbReference>
<dbReference type="Proteomes" id="UP001208131">
    <property type="component" value="Unassembled WGS sequence"/>
</dbReference>
<feature type="domain" description="DUF218" evidence="1">
    <location>
        <begin position="32"/>
        <end position="180"/>
    </location>
</feature>
<dbReference type="GO" id="GO:0005886">
    <property type="term" value="C:plasma membrane"/>
    <property type="evidence" value="ECO:0007669"/>
    <property type="project" value="TreeGrafter"/>
</dbReference>
<comment type="caution">
    <text evidence="2">The sequence shown here is derived from an EMBL/GenBank/DDBJ whole genome shotgun (WGS) entry which is preliminary data.</text>
</comment>
<dbReference type="InterPro" id="IPR051599">
    <property type="entry name" value="Cell_Envelope_Assoc"/>
</dbReference>
<gene>
    <name evidence="2" type="ORF">OCV57_08010</name>
</gene>
<proteinExistence type="predicted"/>
<dbReference type="AlphaFoldDB" id="A0AAE3LKM6"/>
<name>A0AAE3LKM6_9FIRM</name>
<dbReference type="PANTHER" id="PTHR30336">
    <property type="entry name" value="INNER MEMBRANE PROTEIN, PROBABLE PERMEASE"/>
    <property type="match status" value="1"/>
</dbReference>
<organism evidence="2 3">
    <name type="scientific">Hominimerdicola aceti</name>
    <dbReference type="NCBI Taxonomy" id="2981726"/>
    <lineage>
        <taxon>Bacteria</taxon>
        <taxon>Bacillati</taxon>
        <taxon>Bacillota</taxon>
        <taxon>Clostridia</taxon>
        <taxon>Eubacteriales</taxon>
        <taxon>Oscillospiraceae</taxon>
        <taxon>Hominimerdicola</taxon>
    </lineage>
</organism>
<keyword evidence="3" id="KW-1185">Reference proteome</keyword>
<sequence>MKASQLTKENITPGIVDKLLFEGLDYKGEAADVIIVLGSRKACDYRVPLAAKLFHEGKAPHLIFCGGKVQKTSLGDMAEYKAMLIAAEKCGIPTSAITVETHSLDTVENLQNAAELVKKHFPNCKSIIIVTTAYHMRRAAMLAQHFFTQKIIPCPASRGSTQRNNWSMTEKGSTTALDECLKFGYYIKKGFIDDFEI</sequence>
<dbReference type="EMBL" id="JAOQJZ010000007">
    <property type="protein sequence ID" value="MCU6705867.1"/>
    <property type="molecule type" value="Genomic_DNA"/>
</dbReference>
<evidence type="ECO:0000259" key="1">
    <source>
        <dbReference type="Pfam" id="PF02698"/>
    </source>
</evidence>
<evidence type="ECO:0000313" key="2">
    <source>
        <dbReference type="EMBL" id="MCU6705867.1"/>
    </source>
</evidence>
<reference evidence="2 3" key="1">
    <citation type="journal article" date="2021" name="ISME Commun">
        <title>Automated analysis of genomic sequences facilitates high-throughput and comprehensive description of bacteria.</title>
        <authorList>
            <person name="Hitch T.C.A."/>
        </authorList>
    </citation>
    <scope>NUCLEOTIDE SEQUENCE [LARGE SCALE GENOMIC DNA]</scope>
    <source>
        <strain evidence="2 3">Sanger_31</strain>
    </source>
</reference>
<dbReference type="InterPro" id="IPR014729">
    <property type="entry name" value="Rossmann-like_a/b/a_fold"/>
</dbReference>